<keyword evidence="2" id="KW-0732">Signal</keyword>
<name>A0AA39QVX2_9LECA</name>
<gene>
    <name evidence="3" type="ORF">JMJ35_008446</name>
</gene>
<dbReference type="EMBL" id="JAFEKC020000019">
    <property type="protein sequence ID" value="KAK0509075.1"/>
    <property type="molecule type" value="Genomic_DNA"/>
</dbReference>
<keyword evidence="4" id="KW-1185">Reference proteome</keyword>
<organism evidence="3 4">
    <name type="scientific">Cladonia borealis</name>
    <dbReference type="NCBI Taxonomy" id="184061"/>
    <lineage>
        <taxon>Eukaryota</taxon>
        <taxon>Fungi</taxon>
        <taxon>Dikarya</taxon>
        <taxon>Ascomycota</taxon>
        <taxon>Pezizomycotina</taxon>
        <taxon>Lecanoromycetes</taxon>
        <taxon>OSLEUM clade</taxon>
        <taxon>Lecanoromycetidae</taxon>
        <taxon>Lecanorales</taxon>
        <taxon>Lecanorineae</taxon>
        <taxon>Cladoniaceae</taxon>
        <taxon>Cladonia</taxon>
    </lineage>
</organism>
<dbReference type="AlphaFoldDB" id="A0AA39QVX2"/>
<reference evidence="3" key="1">
    <citation type="submission" date="2023-03" db="EMBL/GenBank/DDBJ databases">
        <title>Complete genome of Cladonia borealis.</title>
        <authorList>
            <person name="Park H."/>
        </authorList>
    </citation>
    <scope>NUCLEOTIDE SEQUENCE</scope>
    <source>
        <strain evidence="3">ANT050790</strain>
    </source>
</reference>
<feature type="compositionally biased region" description="Polar residues" evidence="1">
    <location>
        <begin position="139"/>
        <end position="158"/>
    </location>
</feature>
<feature type="compositionally biased region" description="Low complexity" evidence="1">
    <location>
        <begin position="165"/>
        <end position="218"/>
    </location>
</feature>
<evidence type="ECO:0000313" key="4">
    <source>
        <dbReference type="Proteomes" id="UP001166286"/>
    </source>
</evidence>
<comment type="caution">
    <text evidence="3">The sequence shown here is derived from an EMBL/GenBank/DDBJ whole genome shotgun (WGS) entry which is preliminary data.</text>
</comment>
<evidence type="ECO:0000256" key="1">
    <source>
        <dbReference type="SAM" id="MobiDB-lite"/>
    </source>
</evidence>
<feature type="signal peptide" evidence="2">
    <location>
        <begin position="1"/>
        <end position="19"/>
    </location>
</feature>
<proteinExistence type="predicted"/>
<feature type="region of interest" description="Disordered" evidence="1">
    <location>
        <begin position="116"/>
        <end position="236"/>
    </location>
</feature>
<evidence type="ECO:0000256" key="2">
    <source>
        <dbReference type="SAM" id="SignalP"/>
    </source>
</evidence>
<dbReference type="Proteomes" id="UP001166286">
    <property type="component" value="Unassembled WGS sequence"/>
</dbReference>
<sequence>MKYLKGAFALGLLPTRAFAQSVVTVKLPTCIPGGDRIGTGLIPGPAPTGPTTEVINVTVTNSLGSVTVEPITQVVTPGASATEPSTFVSLVTTTNSLGSILVETTTGVTTPPVQFTTPKGTSPAAGPVEPTSLVGATTPMASTTPNVPTTPVGSTTPAGSAPVGPASVGPASVEPSSVGPSPGGPSSVESTPVGPASVGPPSVRPTTPVPPGTTTAPVVPSPTTPTTPASTNLCPAPPNTPYTDSNGKTYIVQCTADYPGNDLQASNEYTSLLGCIEYCDTLAGCIGVSFGAPNSCYPKYSITGIDYDYGNFDSAYVNTYQENAQTTTTFGVNPATSAAPPPPVTTTSTGPAPIQTIGGTPSCPANNGSYYETVFDNTYDITCGLDLVGLNGTVPFHADSYVACLESCDLLEGCLAVTYSGSASPSTTNCVPWYNVTGTTYVAGSELMAGQNVNGPNPGTDTPASYCDPDGANQTIINDFFGYNYYTPQNPS</sequence>
<evidence type="ECO:0008006" key="5">
    <source>
        <dbReference type="Google" id="ProtNLM"/>
    </source>
</evidence>
<accession>A0AA39QVX2</accession>
<protein>
    <recommendedName>
        <fullName evidence="5">Apple domain-containing protein</fullName>
    </recommendedName>
</protein>
<feature type="chain" id="PRO_5041385707" description="Apple domain-containing protein" evidence="2">
    <location>
        <begin position="20"/>
        <end position="492"/>
    </location>
</feature>
<evidence type="ECO:0000313" key="3">
    <source>
        <dbReference type="EMBL" id="KAK0509075.1"/>
    </source>
</evidence>